<dbReference type="Pfam" id="PF02585">
    <property type="entry name" value="PIG-L"/>
    <property type="match status" value="1"/>
</dbReference>
<dbReference type="GO" id="GO:0016811">
    <property type="term" value="F:hydrolase activity, acting on carbon-nitrogen (but not peptide) bonds, in linear amides"/>
    <property type="evidence" value="ECO:0007669"/>
    <property type="project" value="TreeGrafter"/>
</dbReference>
<accession>A0A5S9Q0I3</accession>
<dbReference type="RefSeq" id="WP_159230226.1">
    <property type="nucleotide sequence ID" value="NZ_CACSIP010000012.1"/>
</dbReference>
<protein>
    <submittedName>
        <fullName evidence="2">N-acetyl-alpha-D-glucosaminyl L-malate deacetylase 1</fullName>
        <ecNumber evidence="2">3.5.1.-</ecNumber>
    </submittedName>
</protein>
<dbReference type="SUPFAM" id="SSF102588">
    <property type="entry name" value="LmbE-like"/>
    <property type="match status" value="1"/>
</dbReference>
<dbReference type="Proteomes" id="UP000430146">
    <property type="component" value="Unassembled WGS sequence"/>
</dbReference>
<dbReference type="OrthoDB" id="116799at2"/>
<reference evidence="2 3" key="1">
    <citation type="submission" date="2019-11" db="EMBL/GenBank/DDBJ databases">
        <authorList>
            <person name="Holert J."/>
        </authorList>
    </citation>
    <scope>NUCLEOTIDE SEQUENCE [LARGE SCALE GENOMIC DNA]</scope>
    <source>
        <strain evidence="2">BC8_1</strain>
    </source>
</reference>
<keyword evidence="2" id="KW-0378">Hydrolase</keyword>
<evidence type="ECO:0000313" key="2">
    <source>
        <dbReference type="EMBL" id="CAA0110552.1"/>
    </source>
</evidence>
<keyword evidence="3" id="KW-1185">Reference proteome</keyword>
<gene>
    <name evidence="2" type="primary">bshB1</name>
    <name evidence="2" type="ORF">AELLOGFF_00823</name>
</gene>
<dbReference type="EMBL" id="CACSIP010000012">
    <property type="protein sequence ID" value="CAA0110552.1"/>
    <property type="molecule type" value="Genomic_DNA"/>
</dbReference>
<evidence type="ECO:0000256" key="1">
    <source>
        <dbReference type="ARBA" id="ARBA00022833"/>
    </source>
</evidence>
<organism evidence="2 3">
    <name type="scientific">Mycolicibacterium vanbaalenii</name>
    <name type="common">Mycobacterium vanbaalenii</name>
    <dbReference type="NCBI Taxonomy" id="110539"/>
    <lineage>
        <taxon>Bacteria</taxon>
        <taxon>Bacillati</taxon>
        <taxon>Actinomycetota</taxon>
        <taxon>Actinomycetes</taxon>
        <taxon>Mycobacteriales</taxon>
        <taxon>Mycobacteriaceae</taxon>
        <taxon>Mycolicibacterium</taxon>
    </lineage>
</organism>
<dbReference type="AlphaFoldDB" id="A0A5S9Q0I3"/>
<dbReference type="Gene3D" id="3.40.50.10320">
    <property type="entry name" value="LmbE-like"/>
    <property type="match status" value="1"/>
</dbReference>
<keyword evidence="1" id="KW-0862">Zinc</keyword>
<dbReference type="EC" id="3.5.1.-" evidence="2"/>
<dbReference type="GO" id="GO:0016137">
    <property type="term" value="P:glycoside metabolic process"/>
    <property type="evidence" value="ECO:0007669"/>
    <property type="project" value="UniProtKB-ARBA"/>
</dbReference>
<name>A0A5S9Q0I3_MYCVN</name>
<dbReference type="InterPro" id="IPR003737">
    <property type="entry name" value="GlcNAc_PI_deacetylase-related"/>
</dbReference>
<proteinExistence type="predicted"/>
<dbReference type="PANTHER" id="PTHR12993:SF29">
    <property type="entry name" value="BLR3841 PROTEIN"/>
    <property type="match status" value="1"/>
</dbReference>
<sequence>MTTARTGNSARLAARPLADGGTPTDAWLDAGLRLPSLDLGDCPEVVLVGAHPDDETLGFGGTAVQLAEAGVRVQIVSASDGGAAHPNQSLLQRFQLERVRRAELRCAAGVLGLNAPFCLGLPDGQIAQHEDRLADLLTELLATKPAGTWCAATWRGDGHPDHEAVGRAAAVAAERSGAVLMEYPVWMWHWAHPDDTAVPWDRAYSVPLSRFAVERKNLAAQTFRSQFVPPAPGVPPVLPPFVLSRLLAVGEVVFR</sequence>
<dbReference type="InterPro" id="IPR024078">
    <property type="entry name" value="LmbE-like_dom_sf"/>
</dbReference>
<dbReference type="PANTHER" id="PTHR12993">
    <property type="entry name" value="N-ACETYLGLUCOSAMINYL-PHOSPHATIDYLINOSITOL DE-N-ACETYLASE-RELATED"/>
    <property type="match status" value="1"/>
</dbReference>
<evidence type="ECO:0000313" key="3">
    <source>
        <dbReference type="Proteomes" id="UP000430146"/>
    </source>
</evidence>